<dbReference type="AlphaFoldDB" id="A0AAN9Q791"/>
<organism evidence="1 2">
    <name type="scientific">Canavalia gladiata</name>
    <name type="common">Sword bean</name>
    <name type="synonym">Dolichos gladiatus</name>
    <dbReference type="NCBI Taxonomy" id="3824"/>
    <lineage>
        <taxon>Eukaryota</taxon>
        <taxon>Viridiplantae</taxon>
        <taxon>Streptophyta</taxon>
        <taxon>Embryophyta</taxon>
        <taxon>Tracheophyta</taxon>
        <taxon>Spermatophyta</taxon>
        <taxon>Magnoliopsida</taxon>
        <taxon>eudicotyledons</taxon>
        <taxon>Gunneridae</taxon>
        <taxon>Pentapetalae</taxon>
        <taxon>rosids</taxon>
        <taxon>fabids</taxon>
        <taxon>Fabales</taxon>
        <taxon>Fabaceae</taxon>
        <taxon>Papilionoideae</taxon>
        <taxon>50 kb inversion clade</taxon>
        <taxon>NPAAA clade</taxon>
        <taxon>indigoferoid/millettioid clade</taxon>
        <taxon>Phaseoleae</taxon>
        <taxon>Canavalia</taxon>
    </lineage>
</organism>
<evidence type="ECO:0000313" key="2">
    <source>
        <dbReference type="Proteomes" id="UP001367508"/>
    </source>
</evidence>
<dbReference type="Proteomes" id="UP001367508">
    <property type="component" value="Unassembled WGS sequence"/>
</dbReference>
<protein>
    <submittedName>
        <fullName evidence="1">Uncharacterized protein</fullName>
    </submittedName>
</protein>
<proteinExistence type="predicted"/>
<keyword evidence="2" id="KW-1185">Reference proteome</keyword>
<name>A0AAN9Q791_CANGL</name>
<comment type="caution">
    <text evidence="1">The sequence shown here is derived from an EMBL/GenBank/DDBJ whole genome shotgun (WGS) entry which is preliminary data.</text>
</comment>
<accession>A0AAN9Q791</accession>
<evidence type="ECO:0000313" key="1">
    <source>
        <dbReference type="EMBL" id="KAK7324692.1"/>
    </source>
</evidence>
<gene>
    <name evidence="1" type="ORF">VNO77_28454</name>
</gene>
<dbReference type="EMBL" id="JAYMYQ010000006">
    <property type="protein sequence ID" value="KAK7324692.1"/>
    <property type="molecule type" value="Genomic_DNA"/>
</dbReference>
<reference evidence="1 2" key="1">
    <citation type="submission" date="2024-01" db="EMBL/GenBank/DDBJ databases">
        <title>The genomes of 5 underutilized Papilionoideae crops provide insights into root nodulation and disease resistanc.</title>
        <authorList>
            <person name="Jiang F."/>
        </authorList>
    </citation>
    <scope>NUCLEOTIDE SEQUENCE [LARGE SCALE GENOMIC DNA]</scope>
    <source>
        <strain evidence="1">LVBAO_FW01</strain>
        <tissue evidence="1">Leaves</tissue>
    </source>
</reference>
<sequence>MLPNEDTGSVVLNRSLTLYLTLLGIGFGNKENMANTKQVICLIMLVLLFARLESRSLETFMESTKTPSKRELIQKSQLLKASFAKAGRFTNPTVSKRLSPEGPDHRHH</sequence>